<dbReference type="PROSITE" id="PS50297">
    <property type="entry name" value="ANK_REP_REGION"/>
    <property type="match status" value="1"/>
</dbReference>
<dbReference type="PANTHER" id="PTHR24186:SF37">
    <property type="entry name" value="PGG DOMAIN-CONTAINING PROTEIN"/>
    <property type="match status" value="1"/>
</dbReference>
<dbReference type="SMART" id="SM00248">
    <property type="entry name" value="ANK"/>
    <property type="match status" value="3"/>
</dbReference>
<evidence type="ECO:0000313" key="5">
    <source>
        <dbReference type="Proteomes" id="UP001161247"/>
    </source>
</evidence>
<evidence type="ECO:0000256" key="3">
    <source>
        <dbReference type="PROSITE-ProRule" id="PRU00023"/>
    </source>
</evidence>
<gene>
    <name evidence="4" type="ORF">OLC1_LOCUS9603</name>
</gene>
<dbReference type="SUPFAM" id="SSF48403">
    <property type="entry name" value="Ankyrin repeat"/>
    <property type="match status" value="1"/>
</dbReference>
<dbReference type="Proteomes" id="UP001161247">
    <property type="component" value="Chromosome 3"/>
</dbReference>
<evidence type="ECO:0000256" key="2">
    <source>
        <dbReference type="ARBA" id="ARBA00023043"/>
    </source>
</evidence>
<dbReference type="PROSITE" id="PS50088">
    <property type="entry name" value="ANK_REPEAT"/>
    <property type="match status" value="1"/>
</dbReference>
<dbReference type="EMBL" id="OX459120">
    <property type="protein sequence ID" value="CAI9099621.1"/>
    <property type="molecule type" value="Genomic_DNA"/>
</dbReference>
<evidence type="ECO:0000313" key="4">
    <source>
        <dbReference type="EMBL" id="CAI9099621.1"/>
    </source>
</evidence>
<accession>A0AAV1CWN6</accession>
<dbReference type="InterPro" id="IPR036770">
    <property type="entry name" value="Ankyrin_rpt-contain_sf"/>
</dbReference>
<reference evidence="4" key="1">
    <citation type="submission" date="2023-03" db="EMBL/GenBank/DDBJ databases">
        <authorList>
            <person name="Julca I."/>
        </authorList>
    </citation>
    <scope>NUCLEOTIDE SEQUENCE</scope>
</reference>
<organism evidence="4 5">
    <name type="scientific">Oldenlandia corymbosa var. corymbosa</name>
    <dbReference type="NCBI Taxonomy" id="529605"/>
    <lineage>
        <taxon>Eukaryota</taxon>
        <taxon>Viridiplantae</taxon>
        <taxon>Streptophyta</taxon>
        <taxon>Embryophyta</taxon>
        <taxon>Tracheophyta</taxon>
        <taxon>Spermatophyta</taxon>
        <taxon>Magnoliopsida</taxon>
        <taxon>eudicotyledons</taxon>
        <taxon>Gunneridae</taxon>
        <taxon>Pentapetalae</taxon>
        <taxon>asterids</taxon>
        <taxon>lamiids</taxon>
        <taxon>Gentianales</taxon>
        <taxon>Rubiaceae</taxon>
        <taxon>Rubioideae</taxon>
        <taxon>Spermacoceae</taxon>
        <taxon>Hedyotis-Oldenlandia complex</taxon>
        <taxon>Oldenlandia</taxon>
    </lineage>
</organism>
<keyword evidence="1" id="KW-0677">Repeat</keyword>
<dbReference type="PANTHER" id="PTHR24186">
    <property type="entry name" value="PROTEIN PHOSPHATASE 1 REGULATORY SUBUNIT"/>
    <property type="match status" value="1"/>
</dbReference>
<dbReference type="Gene3D" id="1.25.40.20">
    <property type="entry name" value="Ankyrin repeat-containing domain"/>
    <property type="match status" value="1"/>
</dbReference>
<name>A0AAV1CWN6_OLDCO</name>
<dbReference type="GO" id="GO:0005886">
    <property type="term" value="C:plasma membrane"/>
    <property type="evidence" value="ECO:0007669"/>
    <property type="project" value="TreeGrafter"/>
</dbReference>
<dbReference type="Pfam" id="PF12796">
    <property type="entry name" value="Ank_2"/>
    <property type="match status" value="1"/>
</dbReference>
<dbReference type="Pfam" id="PF00023">
    <property type="entry name" value="Ank"/>
    <property type="match status" value="1"/>
</dbReference>
<protein>
    <submittedName>
        <fullName evidence="4">OLC1v1036471C1</fullName>
    </submittedName>
</protein>
<dbReference type="InterPro" id="IPR002110">
    <property type="entry name" value="Ankyrin_rpt"/>
</dbReference>
<evidence type="ECO:0000256" key="1">
    <source>
        <dbReference type="ARBA" id="ARBA00022737"/>
    </source>
</evidence>
<feature type="repeat" description="ANK" evidence="3">
    <location>
        <begin position="109"/>
        <end position="129"/>
    </location>
</feature>
<dbReference type="AlphaFoldDB" id="A0AAV1CWN6"/>
<proteinExistence type="predicted"/>
<sequence>MTLFQSPLPLLLFIPTPRKCKEHLHAFLTLVKIMDGLRLIEAAYEGDVASLSQLLQEKPNLIYRNYLNSEDKNILHISAMLGHEEFVKAILVQANFPSFYYMSLAWDRDGRNPLHLAAIHGKLNILNLVYHHDGLMQAALEKADRGDTILHLCFRYNQLEALKLLLQIFPDPFFAGQQEA</sequence>
<keyword evidence="2 3" id="KW-0040">ANK repeat</keyword>
<keyword evidence="5" id="KW-1185">Reference proteome</keyword>